<gene>
    <name evidence="1" type="ORF">CLG96_08215</name>
</gene>
<proteinExistence type="predicted"/>
<protein>
    <recommendedName>
        <fullName evidence="3">Prepilin-type cleavage/methylation domain-containing protein</fullName>
    </recommendedName>
</protein>
<accession>A0A2T5FY17</accession>
<evidence type="ECO:0000313" key="1">
    <source>
        <dbReference type="EMBL" id="PTQ11425.1"/>
    </source>
</evidence>
<comment type="caution">
    <text evidence="1">The sequence shown here is derived from an EMBL/GenBank/DDBJ whole genome shotgun (WGS) entry which is preliminary data.</text>
</comment>
<reference evidence="1 2" key="1">
    <citation type="submission" date="2017-09" db="EMBL/GenBank/DDBJ databases">
        <title>Sphingomonas panjinensis sp.nov., isolated from oil-contaminated soil.</title>
        <authorList>
            <person name="Wang L."/>
            <person name="Chen L."/>
        </authorList>
    </citation>
    <scope>NUCLEOTIDE SEQUENCE [LARGE SCALE GENOMIC DNA]</scope>
    <source>
        <strain evidence="1 2">FW-11</strain>
    </source>
</reference>
<name>A0A2T5FY17_9SPHN</name>
<dbReference type="EMBL" id="NWBU01000007">
    <property type="protein sequence ID" value="PTQ11425.1"/>
    <property type="molecule type" value="Genomic_DNA"/>
</dbReference>
<evidence type="ECO:0008006" key="3">
    <source>
        <dbReference type="Google" id="ProtNLM"/>
    </source>
</evidence>
<keyword evidence="2" id="KW-1185">Reference proteome</keyword>
<dbReference type="AlphaFoldDB" id="A0A2T5FY17"/>
<organism evidence="1 2">
    <name type="scientific">Sphingomonas oleivorans</name>
    <dbReference type="NCBI Taxonomy" id="1735121"/>
    <lineage>
        <taxon>Bacteria</taxon>
        <taxon>Pseudomonadati</taxon>
        <taxon>Pseudomonadota</taxon>
        <taxon>Alphaproteobacteria</taxon>
        <taxon>Sphingomonadales</taxon>
        <taxon>Sphingomonadaceae</taxon>
        <taxon>Sphingomonas</taxon>
    </lineage>
</organism>
<dbReference type="Proteomes" id="UP000244162">
    <property type="component" value="Unassembled WGS sequence"/>
</dbReference>
<evidence type="ECO:0000313" key="2">
    <source>
        <dbReference type="Proteomes" id="UP000244162"/>
    </source>
</evidence>
<sequence length="176" mass="18963">MLVMLAICALIMGIVFGAASRGVRDNFGLADRALDSAERARAETEFRRLLHAGHPTASLAGSVDTLNLALTYVESRGCGGGKTVRLRLVHKAGGGALHCDRNGRDVPILAWRRGEARFAYSEDGRLWHDRWPPAACGQARPILPLVRLTLLRAGHVDHVWIEQAGSGQSVANPGLL</sequence>